<keyword evidence="1" id="KW-0862">Zinc</keyword>
<feature type="domain" description="CCHC-type" evidence="3">
    <location>
        <begin position="284"/>
        <end position="297"/>
    </location>
</feature>
<sequence>MGCPGQARTKPRRKSAVATMPGNTPDGGRTASAVATMLSVAQGRAPPRSARRMARDAPGCGATNCASLLANQQPPAAAKRAALGGMLLPLGSKHHAARDEARGQARAVCRLARRPSGIQLAVGPQPLRLRNHDFGLAQWIMVKRLAKSRHDPLGITDSACKNQLVVFSVQYGPFNTYIPIRSTTIGKSRVARDLIAMHTSWRSNSDIASVTRKVLVAEESTKSWADSDSDSSSSSSSSSDSEQEEVHCLMANQTSYDEVFKPITLLSTYNNANKSEKLSTDMNCYNCGIPGNFAADCNRPNKEDRPRRDEKKDDRSKERSKKRRMRKRSDKRPNRKNDRKVLVAEESTKSWADSDSDSSSSSSSSSDSEQEEVHCLMANQTSYDETIEEVKAENIDLKNSSMEPRTVQLGETGSLQIELSKLKTENESLRLRSYELESEIEKLNLIMSSWTQSSVSLYKLCETQKPANDRTGLGFNADESSSGETCTQSNLEYDNFKRMNFVKASVIHDTCESVRYDDQISEQLNKKGKAGIGYDRPESSKSGWIKNRLDKEKAKSGSKSFVQNQQRRGFKKVKSEWRKVQPRRYLNGQNTKPKLNISHHTSAHTLMDFHTGKNVKEPVLDTSAETAKLLELEIIGVDEIAKIVEQQDNELTADDVDTIIEQILAYTTQMEADAGETEVGEQIVQKSEETVSQCVISAAYFVEEPIEEMEKNQGTEISYVFQTTDEECMSLDELLATIPHGSVLPSTVGEITKIQFGHIELLIQLREKIIDEVDQFFNSFNLHRLAALKSDEDIYAKEEQVLIWAETDSTRVALQWQILFEGAKRDHGAVISRSNTNTKSSCWIRTMILVNGSWVIEVCGDHWKPIPRKIVCSEIFPQLSYVDTLPPDSDFHKLLRKRWEDVCIDVVQFSLTGVLHPVGTVKFCRDVVVQSSVVDISRSFRLVFAASSNRGDTDLIADTVETIVHAAPDSIPTGTTFDQDDNQRSDSSSSSSFSHDLMDVHVDTPVHFTSEDIPLGTETAVSPTLPPTTAITPPISQNHLLRSVNLYLSYLTAFADAFTQQDQTFRGVLKSVRQDVRNEITVLSVQMNEFKKAVRNQGVLLTTDVADVRKEVKDHKAELFTELDERIATIRSDLLDFREQAQENHLHLSTHLGYLVDYIDRGGDAKKGERGSSRLQPPLDDKDRGSGGSRGDRSGSSRK</sequence>
<keyword evidence="1" id="KW-0479">Metal-binding</keyword>
<proteinExistence type="predicted"/>
<dbReference type="GO" id="GO:0003676">
    <property type="term" value="F:nucleic acid binding"/>
    <property type="evidence" value="ECO:0007669"/>
    <property type="project" value="InterPro"/>
</dbReference>
<evidence type="ECO:0000313" key="4">
    <source>
        <dbReference type="EMBL" id="KZV19317.1"/>
    </source>
</evidence>
<keyword evidence="1" id="KW-0863">Zinc-finger</keyword>
<name>A0A2Z7AE45_9LAMI</name>
<dbReference type="AlphaFoldDB" id="A0A2Z7AE45"/>
<accession>A0A2Z7AE45</accession>
<feature type="region of interest" description="Disordered" evidence="2">
    <location>
        <begin position="224"/>
        <end position="246"/>
    </location>
</feature>
<feature type="region of interest" description="Disordered" evidence="2">
    <location>
        <begin position="971"/>
        <end position="995"/>
    </location>
</feature>
<feature type="compositionally biased region" description="Low complexity" evidence="2">
    <location>
        <begin position="985"/>
        <end position="994"/>
    </location>
</feature>
<keyword evidence="5" id="KW-1185">Reference proteome</keyword>
<feature type="compositionally biased region" description="Basic and acidic residues" evidence="2">
    <location>
        <begin position="299"/>
        <end position="317"/>
    </location>
</feature>
<feature type="compositionally biased region" description="Low complexity" evidence="2">
    <location>
        <begin position="357"/>
        <end position="367"/>
    </location>
</feature>
<dbReference type="PANTHER" id="PTHR13491">
    <property type="entry name" value="ZCCHC10 PROTEIN"/>
    <property type="match status" value="1"/>
</dbReference>
<evidence type="ECO:0000259" key="3">
    <source>
        <dbReference type="PROSITE" id="PS50158"/>
    </source>
</evidence>
<feature type="compositionally biased region" description="Basic and acidic residues" evidence="2">
    <location>
        <begin position="1179"/>
        <end position="1199"/>
    </location>
</feature>
<feature type="region of interest" description="Disordered" evidence="2">
    <location>
        <begin position="295"/>
        <end position="373"/>
    </location>
</feature>
<organism evidence="4 5">
    <name type="scientific">Dorcoceras hygrometricum</name>
    <dbReference type="NCBI Taxonomy" id="472368"/>
    <lineage>
        <taxon>Eukaryota</taxon>
        <taxon>Viridiplantae</taxon>
        <taxon>Streptophyta</taxon>
        <taxon>Embryophyta</taxon>
        <taxon>Tracheophyta</taxon>
        <taxon>Spermatophyta</taxon>
        <taxon>Magnoliopsida</taxon>
        <taxon>eudicotyledons</taxon>
        <taxon>Gunneridae</taxon>
        <taxon>Pentapetalae</taxon>
        <taxon>asterids</taxon>
        <taxon>lamiids</taxon>
        <taxon>Lamiales</taxon>
        <taxon>Gesneriaceae</taxon>
        <taxon>Didymocarpoideae</taxon>
        <taxon>Trichosporeae</taxon>
        <taxon>Loxocarpinae</taxon>
        <taxon>Dorcoceras</taxon>
    </lineage>
</organism>
<gene>
    <name evidence="4" type="ORF">F511_36258</name>
</gene>
<dbReference type="PANTHER" id="PTHR13491:SF0">
    <property type="entry name" value="ZINC FINGER CCHC DOMAIN-CONTAINING PROTEIN 10"/>
    <property type="match status" value="1"/>
</dbReference>
<feature type="compositionally biased region" description="Basic residues" evidence="2">
    <location>
        <begin position="318"/>
        <end position="330"/>
    </location>
</feature>
<dbReference type="GO" id="GO:0008270">
    <property type="term" value="F:zinc ion binding"/>
    <property type="evidence" value="ECO:0007669"/>
    <property type="project" value="UniProtKB-KW"/>
</dbReference>
<feature type="region of interest" description="Disordered" evidence="2">
    <location>
        <begin position="1165"/>
        <end position="1199"/>
    </location>
</feature>
<dbReference type="Proteomes" id="UP000250235">
    <property type="component" value="Unassembled WGS sequence"/>
</dbReference>
<feature type="compositionally biased region" description="Basic and acidic residues" evidence="2">
    <location>
        <begin position="331"/>
        <end position="348"/>
    </location>
</feature>
<protein>
    <recommendedName>
        <fullName evidence="3">CCHC-type domain-containing protein</fullName>
    </recommendedName>
</protein>
<dbReference type="EMBL" id="KV016713">
    <property type="protein sequence ID" value="KZV19317.1"/>
    <property type="molecule type" value="Genomic_DNA"/>
</dbReference>
<evidence type="ECO:0000256" key="1">
    <source>
        <dbReference type="PROSITE-ProRule" id="PRU00047"/>
    </source>
</evidence>
<feature type="region of interest" description="Disordered" evidence="2">
    <location>
        <begin position="1"/>
        <end position="30"/>
    </location>
</feature>
<evidence type="ECO:0000313" key="5">
    <source>
        <dbReference type="Proteomes" id="UP000250235"/>
    </source>
</evidence>
<evidence type="ECO:0000256" key="2">
    <source>
        <dbReference type="SAM" id="MobiDB-lite"/>
    </source>
</evidence>
<feature type="compositionally biased region" description="Low complexity" evidence="2">
    <location>
        <begin position="230"/>
        <end position="240"/>
    </location>
</feature>
<dbReference type="PROSITE" id="PS50158">
    <property type="entry name" value="ZF_CCHC"/>
    <property type="match status" value="1"/>
</dbReference>
<reference evidence="4 5" key="1">
    <citation type="journal article" date="2015" name="Proc. Natl. Acad. Sci. U.S.A.">
        <title>The resurrection genome of Boea hygrometrica: A blueprint for survival of dehydration.</title>
        <authorList>
            <person name="Xiao L."/>
            <person name="Yang G."/>
            <person name="Zhang L."/>
            <person name="Yang X."/>
            <person name="Zhao S."/>
            <person name="Ji Z."/>
            <person name="Zhou Q."/>
            <person name="Hu M."/>
            <person name="Wang Y."/>
            <person name="Chen M."/>
            <person name="Xu Y."/>
            <person name="Jin H."/>
            <person name="Xiao X."/>
            <person name="Hu G."/>
            <person name="Bao F."/>
            <person name="Hu Y."/>
            <person name="Wan P."/>
            <person name="Li L."/>
            <person name="Deng X."/>
            <person name="Kuang T."/>
            <person name="Xiang C."/>
            <person name="Zhu J.K."/>
            <person name="Oliver M.J."/>
            <person name="He Y."/>
        </authorList>
    </citation>
    <scope>NUCLEOTIDE SEQUENCE [LARGE SCALE GENOMIC DNA]</scope>
    <source>
        <strain evidence="5">cv. XS01</strain>
    </source>
</reference>
<dbReference type="InterPro" id="IPR039715">
    <property type="entry name" value="ZCCHC10"/>
</dbReference>
<dbReference type="InterPro" id="IPR001878">
    <property type="entry name" value="Znf_CCHC"/>
</dbReference>